<feature type="compositionally biased region" description="Polar residues" evidence="8">
    <location>
        <begin position="350"/>
        <end position="363"/>
    </location>
</feature>
<comment type="caution">
    <text evidence="11">The sequence shown here is derived from an EMBL/GenBank/DDBJ whole genome shotgun (WGS) entry which is preliminary data.</text>
</comment>
<dbReference type="GO" id="GO:0051301">
    <property type="term" value="P:cell division"/>
    <property type="evidence" value="ECO:0007669"/>
    <property type="project" value="UniProtKB-KW"/>
</dbReference>
<dbReference type="InterPro" id="IPR050487">
    <property type="entry name" value="FtsQ_DivIB"/>
</dbReference>
<dbReference type="InterPro" id="IPR005548">
    <property type="entry name" value="Cell_div_FtsQ/DivIB_C"/>
</dbReference>
<dbReference type="PANTHER" id="PTHR37820:SF1">
    <property type="entry name" value="CELL DIVISION PROTEIN FTSQ"/>
    <property type="match status" value="1"/>
</dbReference>
<dbReference type="PANTHER" id="PTHR37820">
    <property type="entry name" value="CELL DIVISION PROTEIN DIVIB"/>
    <property type="match status" value="1"/>
</dbReference>
<feature type="transmembrane region" description="Helical" evidence="9">
    <location>
        <begin position="55"/>
        <end position="77"/>
    </location>
</feature>
<name>A0A252F5F5_9FIRM</name>
<reference evidence="11 12" key="1">
    <citation type="submission" date="2017-05" db="EMBL/GenBank/DDBJ databases">
        <title>Butyricicoccus porcorum sp. nov. a butyrate-producing bacterium from the swine intestinal tract.</title>
        <authorList>
            <person name="Trachsel J."/>
            <person name="Humphrey S."/>
            <person name="Allen H.K."/>
        </authorList>
    </citation>
    <scope>NUCLEOTIDE SEQUENCE [LARGE SCALE GENOMIC DNA]</scope>
    <source>
        <strain evidence="11">BB10</strain>
    </source>
</reference>
<dbReference type="EMBL" id="NHOC01000004">
    <property type="protein sequence ID" value="OUM21008.1"/>
    <property type="molecule type" value="Genomic_DNA"/>
</dbReference>
<evidence type="ECO:0000313" key="12">
    <source>
        <dbReference type="Proteomes" id="UP000194903"/>
    </source>
</evidence>
<feature type="compositionally biased region" description="Acidic residues" evidence="8">
    <location>
        <begin position="323"/>
        <end position="343"/>
    </location>
</feature>
<dbReference type="RefSeq" id="WP_087018497.1">
    <property type="nucleotide sequence ID" value="NZ_NHOC01000004.1"/>
</dbReference>
<dbReference type="Gene3D" id="3.10.20.310">
    <property type="entry name" value="membrane protein fhac"/>
    <property type="match status" value="1"/>
</dbReference>
<keyword evidence="6 9" id="KW-0472">Membrane</keyword>
<feature type="compositionally biased region" description="Acidic residues" evidence="8">
    <location>
        <begin position="292"/>
        <end position="304"/>
    </location>
</feature>
<organism evidence="11 12">
    <name type="scientific">Butyricicoccus porcorum</name>
    <dbReference type="NCBI Taxonomy" id="1945634"/>
    <lineage>
        <taxon>Bacteria</taxon>
        <taxon>Bacillati</taxon>
        <taxon>Bacillota</taxon>
        <taxon>Clostridia</taxon>
        <taxon>Eubacteriales</taxon>
        <taxon>Butyricicoccaceae</taxon>
        <taxon>Butyricicoccus</taxon>
    </lineage>
</organism>
<dbReference type="InterPro" id="IPR034746">
    <property type="entry name" value="POTRA"/>
</dbReference>
<evidence type="ECO:0000256" key="2">
    <source>
        <dbReference type="ARBA" id="ARBA00022475"/>
    </source>
</evidence>
<sequence>MAKQTEPRRKTNSPVSSRSGQQANRAGQPARPARTSRNSERARQQRQRRRRRNKLVFRVVCGLLICAAIVLAPTVFFRVSHITVTGDTRYTEQELIDASGVREGDNMFFLDSSHIAQILQAKYPYLDTVKLHRRLPSTLQIEITERTAALSVEVNGEYLLMDMTGKVLEKNGQVADNTVEVVGAEAEKLKVGDTVGDEQEKLQTVLDLMNLMTQYEMNDKVGSIDIEKAYDVRMRFDDRYTILLGNLSDLEHKIQFLQAILKEPSLPETGIIDLTDDKKAHYRPDDTVSTSEEQDDTEEADDAAETGQSGDSTDDGQEKDSTDDSAEQEETGADDASGQEEQADTGAQDGDSSQENSDGQTTGVVLYGKIIL</sequence>
<accession>A0A252F5F5</accession>
<feature type="compositionally biased region" description="Polar residues" evidence="8">
    <location>
        <begin position="12"/>
        <end position="25"/>
    </location>
</feature>
<keyword evidence="5 9" id="KW-1133">Transmembrane helix</keyword>
<dbReference type="OrthoDB" id="1953902at2"/>
<comment type="subcellular location">
    <subcellularLocation>
        <location evidence="1">Membrane</location>
    </subcellularLocation>
</comment>
<feature type="region of interest" description="Disordered" evidence="8">
    <location>
        <begin position="277"/>
        <end position="372"/>
    </location>
</feature>
<evidence type="ECO:0000256" key="5">
    <source>
        <dbReference type="ARBA" id="ARBA00022989"/>
    </source>
</evidence>
<keyword evidence="4 9" id="KW-0812">Transmembrane</keyword>
<keyword evidence="2" id="KW-1003">Cell membrane</keyword>
<dbReference type="PROSITE" id="PS51779">
    <property type="entry name" value="POTRA"/>
    <property type="match status" value="1"/>
</dbReference>
<dbReference type="Pfam" id="PF08478">
    <property type="entry name" value="POTRA_1"/>
    <property type="match status" value="1"/>
</dbReference>
<protein>
    <recommendedName>
        <fullName evidence="10">POTRA domain-containing protein</fullName>
    </recommendedName>
</protein>
<keyword evidence="7" id="KW-0131">Cell cycle</keyword>
<feature type="compositionally biased region" description="Basic and acidic residues" evidence="8">
    <location>
        <begin position="277"/>
        <end position="286"/>
    </location>
</feature>
<keyword evidence="12" id="KW-1185">Reference proteome</keyword>
<evidence type="ECO:0000256" key="9">
    <source>
        <dbReference type="SAM" id="Phobius"/>
    </source>
</evidence>
<dbReference type="Proteomes" id="UP000194903">
    <property type="component" value="Unassembled WGS sequence"/>
</dbReference>
<dbReference type="InterPro" id="IPR013685">
    <property type="entry name" value="POTRA_FtsQ_type"/>
</dbReference>
<evidence type="ECO:0000256" key="8">
    <source>
        <dbReference type="SAM" id="MobiDB-lite"/>
    </source>
</evidence>
<feature type="region of interest" description="Disordered" evidence="8">
    <location>
        <begin position="1"/>
        <end position="49"/>
    </location>
</feature>
<dbReference type="AlphaFoldDB" id="A0A252F5F5"/>
<dbReference type="GO" id="GO:0005886">
    <property type="term" value="C:plasma membrane"/>
    <property type="evidence" value="ECO:0007669"/>
    <property type="project" value="TreeGrafter"/>
</dbReference>
<evidence type="ECO:0000256" key="1">
    <source>
        <dbReference type="ARBA" id="ARBA00004370"/>
    </source>
</evidence>
<proteinExistence type="predicted"/>
<evidence type="ECO:0000313" key="11">
    <source>
        <dbReference type="EMBL" id="OUM21008.1"/>
    </source>
</evidence>
<feature type="domain" description="POTRA" evidence="10">
    <location>
        <begin position="77"/>
        <end position="146"/>
    </location>
</feature>
<evidence type="ECO:0000256" key="3">
    <source>
        <dbReference type="ARBA" id="ARBA00022618"/>
    </source>
</evidence>
<dbReference type="Pfam" id="PF03799">
    <property type="entry name" value="FtsQ_DivIB_C"/>
    <property type="match status" value="1"/>
</dbReference>
<keyword evidence="3" id="KW-0132">Cell division</keyword>
<evidence type="ECO:0000259" key="10">
    <source>
        <dbReference type="PROSITE" id="PS51779"/>
    </source>
</evidence>
<evidence type="ECO:0000256" key="7">
    <source>
        <dbReference type="ARBA" id="ARBA00023306"/>
    </source>
</evidence>
<evidence type="ECO:0000256" key="4">
    <source>
        <dbReference type="ARBA" id="ARBA00022692"/>
    </source>
</evidence>
<gene>
    <name evidence="11" type="ORF">CBW42_05350</name>
</gene>
<evidence type="ECO:0000256" key="6">
    <source>
        <dbReference type="ARBA" id="ARBA00023136"/>
    </source>
</evidence>